<accession>A0A1L3SML9</accession>
<dbReference type="STRING" id="1670800.BSQ44_03820"/>
<dbReference type="EMBL" id="CP018171">
    <property type="protein sequence ID" value="APH70611.1"/>
    <property type="molecule type" value="Genomic_DNA"/>
</dbReference>
<dbReference type="RefSeq" id="WP_072602023.1">
    <property type="nucleotide sequence ID" value="NZ_CP018171.1"/>
</dbReference>
<name>A0A1L3SML9_9HYPH</name>
<gene>
    <name evidence="1" type="ORF">BSQ44_03820</name>
</gene>
<dbReference type="AlphaFoldDB" id="A0A1L3SML9"/>
<keyword evidence="2" id="KW-1185">Reference proteome</keyword>
<sequence>MTSSAALTEIRKRHYALEALPDTIVIPVLGEIRREQVVKPIEGATLDDIAFALLGVEAEFSAVGDRLHALRKLYGLARQAGARGSERALDVASRNTGGR</sequence>
<protein>
    <submittedName>
        <fullName evidence="1">Uncharacterized protein</fullName>
    </submittedName>
</protein>
<dbReference type="KEGG" id="meso:BSQ44_03820"/>
<reference evidence="2" key="1">
    <citation type="submission" date="2016-11" db="EMBL/GenBank/DDBJ databases">
        <title>Mesorhizobium oceanicum sp. nov., isolated from deep seawater in South China Sea.</title>
        <authorList>
            <person name="Fu G.-Y."/>
        </authorList>
    </citation>
    <scope>NUCLEOTIDE SEQUENCE [LARGE SCALE GENOMIC DNA]</scope>
    <source>
        <strain evidence="2">B7</strain>
    </source>
</reference>
<dbReference type="OrthoDB" id="7773106at2"/>
<organism evidence="1 2">
    <name type="scientific">Aquibium oceanicum</name>
    <dbReference type="NCBI Taxonomy" id="1670800"/>
    <lineage>
        <taxon>Bacteria</taxon>
        <taxon>Pseudomonadati</taxon>
        <taxon>Pseudomonadota</taxon>
        <taxon>Alphaproteobacteria</taxon>
        <taxon>Hyphomicrobiales</taxon>
        <taxon>Phyllobacteriaceae</taxon>
        <taxon>Aquibium</taxon>
    </lineage>
</organism>
<dbReference type="Proteomes" id="UP000182840">
    <property type="component" value="Chromosome"/>
</dbReference>
<evidence type="ECO:0000313" key="2">
    <source>
        <dbReference type="Proteomes" id="UP000182840"/>
    </source>
</evidence>
<evidence type="ECO:0000313" key="1">
    <source>
        <dbReference type="EMBL" id="APH70611.1"/>
    </source>
</evidence>
<proteinExistence type="predicted"/>